<evidence type="ECO:0000313" key="3">
    <source>
        <dbReference type="Proteomes" id="UP001432360"/>
    </source>
</evidence>
<dbReference type="RefSeq" id="WP_331371396.1">
    <property type="nucleotide sequence ID" value="NZ_CP133148.1"/>
</dbReference>
<gene>
    <name evidence="2" type="ORF">RB548_11220</name>
</gene>
<sequence length="248" mass="25854">MGGYRQPLQVASQLSIAAALILASPPPGQACGYHDDVSRARGVMNWVYPDSLHVLGAISTAIAAQRLPAPVRDTAPDLFGSRYRRTAEALGRFGEELGDGSGERPALSFSLVLLEPMLWTRYEAAGGRLVTKVHVTGAKAGELVLVSGEAVIEEIAAGRLSTGEAIERGLIRLYGTASQKAAFIGAYRSASSARPAAGTSAHAARSVPERKAATRLAQPLSVSMMAPAALQSTQFEARGALACGPGHH</sequence>
<dbReference type="Proteomes" id="UP001432360">
    <property type="component" value="Chromosome"/>
</dbReference>
<reference evidence="2" key="1">
    <citation type="submission" date="2023-08" db="EMBL/GenBank/DDBJ databases">
        <title>Complete genome sequence of Sinorhizobium chiapanecum ITTG S70 isolated from Acaciella angustissima nodules in Chiapas-Mexico.</title>
        <authorList>
            <person name="Rincon-Rosales R."/>
            <person name="Rogel M.A."/>
            <person name="Rincon-Medina C.I."/>
            <person name="Guerrero G."/>
            <person name="Manzano-Gomez L.A."/>
            <person name="Lopez-Lopez A."/>
            <person name="Rincon Molina F.A."/>
            <person name="Martinez-Romero E."/>
        </authorList>
    </citation>
    <scope>NUCLEOTIDE SEQUENCE</scope>
    <source>
        <strain evidence="2">ITTG S70</strain>
    </source>
</reference>
<accession>A0ABZ2B7H9</accession>
<proteinExistence type="predicted"/>
<keyword evidence="1" id="KW-0732">Signal</keyword>
<feature type="signal peptide" evidence="1">
    <location>
        <begin position="1"/>
        <end position="30"/>
    </location>
</feature>
<organism evidence="2 3">
    <name type="scientific">Sinorhizobium chiapasense</name>
    <dbReference type="NCBI Taxonomy" id="501572"/>
    <lineage>
        <taxon>Bacteria</taxon>
        <taxon>Pseudomonadati</taxon>
        <taxon>Pseudomonadota</taxon>
        <taxon>Alphaproteobacteria</taxon>
        <taxon>Hyphomicrobiales</taxon>
        <taxon>Rhizobiaceae</taxon>
        <taxon>Sinorhizobium/Ensifer group</taxon>
        <taxon>Sinorhizobium</taxon>
    </lineage>
</organism>
<keyword evidence="3" id="KW-1185">Reference proteome</keyword>
<evidence type="ECO:0000256" key="1">
    <source>
        <dbReference type="SAM" id="SignalP"/>
    </source>
</evidence>
<evidence type="ECO:0000313" key="2">
    <source>
        <dbReference type="EMBL" id="WVT02110.1"/>
    </source>
</evidence>
<dbReference type="EMBL" id="CP133148">
    <property type="protein sequence ID" value="WVT02110.1"/>
    <property type="molecule type" value="Genomic_DNA"/>
</dbReference>
<name>A0ABZ2B7H9_9HYPH</name>
<protein>
    <submittedName>
        <fullName evidence="2">Uncharacterized protein</fullName>
    </submittedName>
</protein>
<feature type="chain" id="PRO_5047471661" evidence="1">
    <location>
        <begin position="31"/>
        <end position="248"/>
    </location>
</feature>